<sequence>MHQPGMSELPSPDILQELLVVFRISTDRDPSQLLKELLHVTFHKLIVQKGDVSRVCSELVARDSTDGDYLWTGPGPWNLECCGVLFMGQALCDVIADVRNGSLTNNSLRLSTASHHVESNQTRNTNFSDTSHSGHDSTRKCFVSEFHCLAISSATLCASMDEPNNPLLSILAFPVVGEWISWITVLLVEEVVLLLVSKKKSIGVNKHRQNSQTKIICPKVFEPREYQPICKCNELLLYTLSHDVTLLL</sequence>
<organism evidence="2 3">
    <name type="scientific">Populus alba x Populus x berolinensis</name>
    <dbReference type="NCBI Taxonomy" id="444605"/>
    <lineage>
        <taxon>Eukaryota</taxon>
        <taxon>Viridiplantae</taxon>
        <taxon>Streptophyta</taxon>
        <taxon>Embryophyta</taxon>
        <taxon>Tracheophyta</taxon>
        <taxon>Spermatophyta</taxon>
        <taxon>Magnoliopsida</taxon>
        <taxon>eudicotyledons</taxon>
        <taxon>Gunneridae</taxon>
        <taxon>Pentapetalae</taxon>
        <taxon>rosids</taxon>
        <taxon>fabids</taxon>
        <taxon>Malpighiales</taxon>
        <taxon>Salicaceae</taxon>
        <taxon>Saliceae</taxon>
        <taxon>Populus</taxon>
    </lineage>
</organism>
<accession>A0AAD6QGQ4</accession>
<protein>
    <submittedName>
        <fullName evidence="2">Uncharacterized protein</fullName>
    </submittedName>
</protein>
<gene>
    <name evidence="2" type="ORF">NC653_018534</name>
</gene>
<comment type="caution">
    <text evidence="2">The sequence shown here is derived from an EMBL/GenBank/DDBJ whole genome shotgun (WGS) entry which is preliminary data.</text>
</comment>
<evidence type="ECO:0000256" key="1">
    <source>
        <dbReference type="SAM" id="MobiDB-lite"/>
    </source>
</evidence>
<feature type="compositionally biased region" description="Polar residues" evidence="1">
    <location>
        <begin position="114"/>
        <end position="131"/>
    </location>
</feature>
<name>A0AAD6QGQ4_9ROSI</name>
<proteinExistence type="predicted"/>
<feature type="region of interest" description="Disordered" evidence="1">
    <location>
        <begin position="114"/>
        <end position="133"/>
    </location>
</feature>
<keyword evidence="3" id="KW-1185">Reference proteome</keyword>
<dbReference type="AlphaFoldDB" id="A0AAD6QGQ4"/>
<dbReference type="Proteomes" id="UP001164929">
    <property type="component" value="Chromosome 7"/>
</dbReference>
<evidence type="ECO:0000313" key="2">
    <source>
        <dbReference type="EMBL" id="KAJ6990039.1"/>
    </source>
</evidence>
<dbReference type="EMBL" id="JAQIZT010000007">
    <property type="protein sequence ID" value="KAJ6990039.1"/>
    <property type="molecule type" value="Genomic_DNA"/>
</dbReference>
<evidence type="ECO:0000313" key="3">
    <source>
        <dbReference type="Proteomes" id="UP001164929"/>
    </source>
</evidence>
<reference evidence="2" key="1">
    <citation type="journal article" date="2023" name="Mol. Ecol. Resour.">
        <title>Chromosome-level genome assembly of a triploid poplar Populus alba 'Berolinensis'.</title>
        <authorList>
            <person name="Chen S."/>
            <person name="Yu Y."/>
            <person name="Wang X."/>
            <person name="Wang S."/>
            <person name="Zhang T."/>
            <person name="Zhou Y."/>
            <person name="He R."/>
            <person name="Meng N."/>
            <person name="Wang Y."/>
            <person name="Liu W."/>
            <person name="Liu Z."/>
            <person name="Liu J."/>
            <person name="Guo Q."/>
            <person name="Huang H."/>
            <person name="Sederoff R.R."/>
            <person name="Wang G."/>
            <person name="Qu G."/>
            <person name="Chen S."/>
        </authorList>
    </citation>
    <scope>NUCLEOTIDE SEQUENCE</scope>
    <source>
        <strain evidence="2">SC-2020</strain>
    </source>
</reference>